<protein>
    <submittedName>
        <fullName evidence="1">Uncharacterized protein</fullName>
    </submittedName>
</protein>
<sequence length="460" mass="52732">MNQNSIHDALITIDLYGDENTGFDSNDLLAWTKSNVLEAIEDNIDSLVTSDSIVEISELNITISLDHKVDFLKGDDTIKALVWDQIYSALKNTLKEKTTIRTPVQTYRASIILKYIQTGQLATDYSNEEWSIYSTAFFDDLMIGTNLAKIGGEIIFDKNTFSRFFELIEPVRLDKILDKLENENNTAIKIKALLRFVVENSNNFLPITAKDLYYKAFFHLLQVENTFEFAFEKLIDEFVVQKRIHDGKLKVPDEVSLEIKSFLKKNIFRKEDELGYGTEATKENESETEIEILEEGSFIGQAGLVLLAPFLSLFLKKLGCLGSKGEPLKPNEVPILLHYLATGEHVAPEWKLTLPKILSGLRPGQHCATQMKPSKKIDVQINELLKSVITYWEALKNTSPEGLRETFLIREGELKFKNGFYYLFVDMKTVDILLNYISWNYTTVKLGWMQQILFVEWNKT</sequence>
<dbReference type="RefSeq" id="WP_138655940.1">
    <property type="nucleotide sequence ID" value="NZ_VATY01000001.1"/>
</dbReference>
<dbReference type="OrthoDB" id="1488184at2"/>
<dbReference type="Pfam" id="PF19268">
    <property type="entry name" value="CIS_TMP"/>
    <property type="match status" value="1"/>
</dbReference>
<dbReference type="AlphaFoldDB" id="A0A5S3PSX9"/>
<gene>
    <name evidence="1" type="ORF">FEE95_00860</name>
</gene>
<dbReference type="EMBL" id="VATY01000001">
    <property type="protein sequence ID" value="TMM58008.1"/>
    <property type="molecule type" value="Genomic_DNA"/>
</dbReference>
<evidence type="ECO:0000313" key="2">
    <source>
        <dbReference type="Proteomes" id="UP000310314"/>
    </source>
</evidence>
<evidence type="ECO:0000313" key="1">
    <source>
        <dbReference type="EMBL" id="TMM58008.1"/>
    </source>
</evidence>
<keyword evidence="2" id="KW-1185">Reference proteome</keyword>
<accession>A0A5S3PSX9</accession>
<organism evidence="1 2">
    <name type="scientific">Maribacter algarum</name>
    <name type="common">ex Zhang et al. 2020</name>
    <dbReference type="NCBI Taxonomy" id="2578118"/>
    <lineage>
        <taxon>Bacteria</taxon>
        <taxon>Pseudomonadati</taxon>
        <taxon>Bacteroidota</taxon>
        <taxon>Flavobacteriia</taxon>
        <taxon>Flavobacteriales</taxon>
        <taxon>Flavobacteriaceae</taxon>
        <taxon>Maribacter</taxon>
    </lineage>
</organism>
<dbReference type="InterPro" id="IPR045538">
    <property type="entry name" value="CIS_TMP"/>
</dbReference>
<name>A0A5S3PSX9_9FLAO</name>
<dbReference type="Proteomes" id="UP000310314">
    <property type="component" value="Unassembled WGS sequence"/>
</dbReference>
<proteinExistence type="predicted"/>
<reference evidence="1 2" key="1">
    <citation type="submission" date="2019-05" db="EMBL/GenBank/DDBJ databases">
        <authorList>
            <person name="Zhang J.-Y."/>
            <person name="Feg X."/>
            <person name="Du Z.-J."/>
        </authorList>
    </citation>
    <scope>NUCLEOTIDE SEQUENCE [LARGE SCALE GENOMIC DNA]</scope>
    <source>
        <strain evidence="1 2">RZ26</strain>
    </source>
</reference>
<comment type="caution">
    <text evidence="1">The sequence shown here is derived from an EMBL/GenBank/DDBJ whole genome shotgun (WGS) entry which is preliminary data.</text>
</comment>